<sequence length="468" mass="53296">MDKVPPNNHFEANFTLETGDNQLMFVLVVDKNRKPLNPCHPARARKFLKEGKAVVLRRYPFTIMLKNVEEDCDNQQEYRLKLDPGSRTTGISILKDNTIIWAAELNHRGYSIKQSLESRRALRRGRRNRHTRYRKPRFNNRNRADGWLAPSLQHRVDTTLTWVNRLRRFCPITAISMELVNFDTQLIQNPEISGIEYQQGELAGYEVRQYLLTKWGRQCVYCGIEGVSLQVEHIHPKSKGGSNRVSNLTLSCVKCNQRKGNKPIEQFLSRKPDLLKKVLSLGKCPLKDAAAVNSTRWTLYRALSETGLPVETGTGGRTKFNRTRQELPKTHWLDAACVGQSTPDKLQVLIDKPLIITATGHGTRKVCRTDKYGFPVRYVPRSKFVHGFQTGDIVKAIVTKGKKIGTYMGRIAVRTTGSFNIATPNGLVQGISHKYCSRVQGKDGYQYTFSRKSCRTAVYVRGRIPPHT</sequence>
<dbReference type="InterPro" id="IPR052892">
    <property type="entry name" value="NA-targeting_endonuclease"/>
</dbReference>
<keyword evidence="3" id="KW-1185">Reference proteome</keyword>
<accession>B4VXW1</accession>
<dbReference type="GO" id="GO:0004519">
    <property type="term" value="F:endonuclease activity"/>
    <property type="evidence" value="ECO:0007669"/>
    <property type="project" value="UniProtKB-KW"/>
</dbReference>
<evidence type="ECO:0000313" key="3">
    <source>
        <dbReference type="Proteomes" id="UP000003835"/>
    </source>
</evidence>
<keyword evidence="2" id="KW-0378">Hydrolase</keyword>
<dbReference type="SMART" id="SM00507">
    <property type="entry name" value="HNHc"/>
    <property type="match status" value="1"/>
</dbReference>
<dbReference type="EMBL" id="DS989859">
    <property type="protein sequence ID" value="EDX73244.1"/>
    <property type="molecule type" value="Genomic_DNA"/>
</dbReference>
<dbReference type="PANTHER" id="PTHR33877:SF2">
    <property type="entry name" value="OS07G0170200 PROTEIN"/>
    <property type="match status" value="1"/>
</dbReference>
<dbReference type="PANTHER" id="PTHR33877">
    <property type="entry name" value="SLL1193 PROTEIN"/>
    <property type="match status" value="1"/>
</dbReference>
<dbReference type="AlphaFoldDB" id="B4VXW1"/>
<dbReference type="NCBIfam" id="NF040563">
    <property type="entry name" value="guided_IscB"/>
    <property type="match status" value="1"/>
</dbReference>
<evidence type="ECO:0000259" key="1">
    <source>
        <dbReference type="SMART" id="SM00507"/>
    </source>
</evidence>
<feature type="domain" description="HNH nuclease" evidence="1">
    <location>
        <begin position="206"/>
        <end position="257"/>
    </location>
</feature>
<keyword evidence="2" id="KW-0540">Nuclease</keyword>
<dbReference type="InterPro" id="IPR047693">
    <property type="entry name" value="RNA-guided_IscB-like"/>
</dbReference>
<dbReference type="GO" id="GO:0003676">
    <property type="term" value="F:nucleic acid binding"/>
    <property type="evidence" value="ECO:0007669"/>
    <property type="project" value="InterPro"/>
</dbReference>
<organism evidence="2 3">
    <name type="scientific">Coleofasciculus chthonoplastes PCC 7420</name>
    <dbReference type="NCBI Taxonomy" id="118168"/>
    <lineage>
        <taxon>Bacteria</taxon>
        <taxon>Bacillati</taxon>
        <taxon>Cyanobacteriota</taxon>
        <taxon>Cyanophyceae</taxon>
        <taxon>Coleofasciculales</taxon>
        <taxon>Coleofasciculaceae</taxon>
        <taxon>Coleofasciculus</taxon>
    </lineage>
</organism>
<name>B4VXW1_9CYAN</name>
<dbReference type="HOGENOM" id="CLU_036716_0_0_3"/>
<dbReference type="eggNOG" id="COG1403">
    <property type="taxonomic scope" value="Bacteria"/>
</dbReference>
<protein>
    <submittedName>
        <fullName evidence="2">HNH endonuclease domain protein</fullName>
    </submittedName>
</protein>
<dbReference type="InterPro" id="IPR002711">
    <property type="entry name" value="HNH"/>
</dbReference>
<dbReference type="InterPro" id="IPR003615">
    <property type="entry name" value="HNH_nuc"/>
</dbReference>
<dbReference type="STRING" id="118168.MC7420_4491"/>
<dbReference type="CDD" id="cd00085">
    <property type="entry name" value="HNHc"/>
    <property type="match status" value="1"/>
</dbReference>
<dbReference type="Pfam" id="PF01844">
    <property type="entry name" value="HNH"/>
    <property type="match status" value="1"/>
</dbReference>
<dbReference type="Proteomes" id="UP000003835">
    <property type="component" value="Unassembled WGS sequence"/>
</dbReference>
<keyword evidence="2" id="KW-0255">Endonuclease</keyword>
<evidence type="ECO:0000313" key="2">
    <source>
        <dbReference type="EMBL" id="EDX73244.1"/>
    </source>
</evidence>
<gene>
    <name evidence="2" type="ORF">MC7420_4491</name>
</gene>
<reference evidence="2 3" key="1">
    <citation type="submission" date="2008-07" db="EMBL/GenBank/DDBJ databases">
        <authorList>
            <person name="Tandeau de Marsac N."/>
            <person name="Ferriera S."/>
            <person name="Johnson J."/>
            <person name="Kravitz S."/>
            <person name="Beeson K."/>
            <person name="Sutton G."/>
            <person name="Rogers Y.-H."/>
            <person name="Friedman R."/>
            <person name="Frazier M."/>
            <person name="Venter J.C."/>
        </authorList>
    </citation>
    <scope>NUCLEOTIDE SEQUENCE [LARGE SCALE GENOMIC DNA]</scope>
    <source>
        <strain evidence="2 3">PCC 7420</strain>
    </source>
</reference>
<dbReference type="Gene3D" id="1.10.30.50">
    <property type="match status" value="1"/>
</dbReference>
<proteinExistence type="predicted"/>
<dbReference type="InterPro" id="IPR025938">
    <property type="entry name" value="RRXRR_dom"/>
</dbReference>
<dbReference type="Pfam" id="PF14239">
    <property type="entry name" value="RRXRR"/>
    <property type="match status" value="1"/>
</dbReference>
<dbReference type="GO" id="GO:0008270">
    <property type="term" value="F:zinc ion binding"/>
    <property type="evidence" value="ECO:0007669"/>
    <property type="project" value="InterPro"/>
</dbReference>